<dbReference type="InterPro" id="IPR018385">
    <property type="entry name" value="C4_dicarb_anaerob_car-like"/>
</dbReference>
<evidence type="ECO:0000256" key="4">
    <source>
        <dbReference type="ARBA" id="ARBA00022989"/>
    </source>
</evidence>
<feature type="transmembrane region" description="Helical" evidence="6">
    <location>
        <begin position="428"/>
        <end position="447"/>
    </location>
</feature>
<keyword evidence="8" id="KW-1185">Reference proteome</keyword>
<feature type="transmembrane region" description="Helical" evidence="6">
    <location>
        <begin position="270"/>
        <end position="289"/>
    </location>
</feature>
<feature type="transmembrane region" description="Helical" evidence="6">
    <location>
        <begin position="96"/>
        <end position="124"/>
    </location>
</feature>
<dbReference type="EMBL" id="JAIQZE010000002">
    <property type="protein sequence ID" value="MBZ9778025.1"/>
    <property type="molecule type" value="Genomic_DNA"/>
</dbReference>
<keyword evidence="3 6" id="KW-0812">Transmembrane</keyword>
<dbReference type="Proteomes" id="UP001199314">
    <property type="component" value="Unassembled WGS sequence"/>
</dbReference>
<dbReference type="InterPro" id="IPR051679">
    <property type="entry name" value="DASS-Related_Transporters"/>
</dbReference>
<feature type="transmembrane region" description="Helical" evidence="6">
    <location>
        <begin position="213"/>
        <end position="232"/>
    </location>
</feature>
<evidence type="ECO:0000313" key="8">
    <source>
        <dbReference type="Proteomes" id="UP001199314"/>
    </source>
</evidence>
<protein>
    <recommendedName>
        <fullName evidence="9">C4-dicarboxylate anaerobic carrier</fullName>
    </recommendedName>
</protein>
<evidence type="ECO:0000256" key="6">
    <source>
        <dbReference type="SAM" id="Phobius"/>
    </source>
</evidence>
<sequence length="477" mass="52619">MKRFKIPHIFIFLFWIIVSCSLLTYIIPSGAFEREQKDYGEITQTVIVPNSYTEIPKNYSLQAALLEESVEGKSSPVSVLGTLSAIPKGLADSAVLVFYLFIIGSVFTVVQYTGAINAFLFALIAKFKNKPKLLLFLVYMAVFSASSFMGILGESIALIPVFLFLSKSLGYDRIFGFALIGVPLFLGWSSGVTNPFTVQIAQIIAELPIGSGIGFRFFVYLVYAMVGFYFIIRYGNRIKKNPSVSLMKDDEFNLTEFGSFEKENLERKHIYILLFFVLSYAAILLAVQLIGWGLIEMTGCFIGMLIVIAMIAGMSGDELMKAFTKGLKIMMVPALVVGIARGISVVLEEGMIIDTILYHSSEALLTIPKVFAAEGMLFFQTLLNFFIPSASGQALVSMPLMTPLSDILGISRQIAVLAYLLGDGLSNLVIPTNGILMAMIGMAGVPYQKWLKFIFRLFIFAMILAMIFIAIAVIIGY</sequence>
<dbReference type="Pfam" id="PF03606">
    <property type="entry name" value="DcuC"/>
    <property type="match status" value="1"/>
</dbReference>
<keyword evidence="5 6" id="KW-0472">Membrane</keyword>
<dbReference type="PANTHER" id="PTHR43652">
    <property type="entry name" value="BASIC AMINO ACID ANTIPORTER YFCC-RELATED"/>
    <property type="match status" value="1"/>
</dbReference>
<gene>
    <name evidence="7" type="ORF">LB452_03730</name>
</gene>
<feature type="transmembrane region" description="Helical" evidence="6">
    <location>
        <begin position="136"/>
        <end position="165"/>
    </location>
</feature>
<evidence type="ECO:0000256" key="3">
    <source>
        <dbReference type="ARBA" id="ARBA00022692"/>
    </source>
</evidence>
<keyword evidence="4 6" id="KW-1133">Transmembrane helix</keyword>
<accession>A0ABS7XGG6</accession>
<evidence type="ECO:0000256" key="5">
    <source>
        <dbReference type="ARBA" id="ARBA00023136"/>
    </source>
</evidence>
<feature type="transmembrane region" description="Helical" evidence="6">
    <location>
        <begin position="174"/>
        <end position="193"/>
    </location>
</feature>
<name>A0ABS7XGG6_9FLAO</name>
<keyword evidence="2" id="KW-1003">Cell membrane</keyword>
<feature type="transmembrane region" description="Helical" evidence="6">
    <location>
        <begin position="295"/>
        <end position="314"/>
    </location>
</feature>
<organism evidence="7 8">
    <name type="scientific">Psychroflexus longus</name>
    <dbReference type="NCBI Taxonomy" id="2873596"/>
    <lineage>
        <taxon>Bacteria</taxon>
        <taxon>Pseudomonadati</taxon>
        <taxon>Bacteroidota</taxon>
        <taxon>Flavobacteriia</taxon>
        <taxon>Flavobacteriales</taxon>
        <taxon>Flavobacteriaceae</taxon>
        <taxon>Psychroflexus</taxon>
    </lineage>
</organism>
<reference evidence="8" key="1">
    <citation type="submission" date="2023-07" db="EMBL/GenBank/DDBJ databases">
        <title>Novel species isolated from saline lakes on Tibetan Plateau.</title>
        <authorList>
            <person name="Lu H."/>
        </authorList>
    </citation>
    <scope>NUCLEOTIDE SEQUENCE [LARGE SCALE GENOMIC DNA]</scope>
    <source>
        <strain evidence="8">CAK8W</strain>
    </source>
</reference>
<dbReference type="PANTHER" id="PTHR43652:SF2">
    <property type="entry name" value="BASIC AMINO ACID ANTIPORTER YFCC-RELATED"/>
    <property type="match status" value="1"/>
</dbReference>
<dbReference type="PROSITE" id="PS51257">
    <property type="entry name" value="PROKAR_LIPOPROTEIN"/>
    <property type="match status" value="1"/>
</dbReference>
<evidence type="ECO:0000256" key="1">
    <source>
        <dbReference type="ARBA" id="ARBA00004651"/>
    </source>
</evidence>
<evidence type="ECO:0000256" key="2">
    <source>
        <dbReference type="ARBA" id="ARBA00022475"/>
    </source>
</evidence>
<comment type="subcellular location">
    <subcellularLocation>
        <location evidence="1">Cell membrane</location>
        <topology evidence="1">Multi-pass membrane protein</topology>
    </subcellularLocation>
</comment>
<feature type="transmembrane region" description="Helical" evidence="6">
    <location>
        <begin position="454"/>
        <end position="475"/>
    </location>
</feature>
<evidence type="ECO:0008006" key="9">
    <source>
        <dbReference type="Google" id="ProtNLM"/>
    </source>
</evidence>
<dbReference type="RefSeq" id="WP_224460379.1">
    <property type="nucleotide sequence ID" value="NZ_JAIQZE010000002.1"/>
</dbReference>
<proteinExistence type="predicted"/>
<feature type="transmembrane region" description="Helical" evidence="6">
    <location>
        <begin position="326"/>
        <end position="347"/>
    </location>
</feature>
<evidence type="ECO:0000313" key="7">
    <source>
        <dbReference type="EMBL" id="MBZ9778025.1"/>
    </source>
</evidence>
<feature type="transmembrane region" description="Helical" evidence="6">
    <location>
        <begin position="6"/>
        <end position="27"/>
    </location>
</feature>
<comment type="caution">
    <text evidence="7">The sequence shown here is derived from an EMBL/GenBank/DDBJ whole genome shotgun (WGS) entry which is preliminary data.</text>
</comment>